<comment type="caution">
    <text evidence="2">The sequence shown here is derived from an EMBL/GenBank/DDBJ whole genome shotgun (WGS) entry which is preliminary data.</text>
</comment>
<dbReference type="AlphaFoldDB" id="A0A371RL47"/>
<dbReference type="Pfam" id="PF03929">
    <property type="entry name" value="PepSY_TM"/>
    <property type="match status" value="1"/>
</dbReference>
<dbReference type="InParanoid" id="A0A371RL47"/>
<sequence>MTPKTIRAWSAIHKWTSLVCTLFLLMLCITGLPLVFHDEIEDALNTEVWEPAHPQGALLSYDEILSTALANRPGEVPIFMSFDIDRPVVNVTTGPTPDAPGVKMHFASYDHTSGNLVPPKTGDGGVMEFLLQLHTDMFLGLPGMLFLGAMGIFFVLAIISGVVLYAPFMRKHEFGTLRVTKSPRTKWLDYHNLLGIVTVAWVLVVGFTGIINTLATPILDAWKNNQLADLIEPFEGTGRPETLSSLDEAIAKAVEAAPDMTLQFVAFPGGDYSTDHHYAVFLHGNTPLTEHIVTPALIDAETGVLVNLREMPWYNKMLSLSQPLHFGDYGGLPLKLLWALLDLATIIVLGTGLYLWLSKRQGSSTRNDPVEAILSEEEAP</sequence>
<dbReference type="PANTHER" id="PTHR34219">
    <property type="entry name" value="IRON-REGULATED INNER MEMBRANE PROTEIN-RELATED"/>
    <property type="match status" value="1"/>
</dbReference>
<dbReference type="InterPro" id="IPR005625">
    <property type="entry name" value="PepSY-ass_TM"/>
</dbReference>
<accession>A0A371RL47</accession>
<dbReference type="RefSeq" id="WP_116392729.1">
    <property type="nucleotide sequence ID" value="NZ_QUQO01000001.1"/>
</dbReference>
<feature type="transmembrane region" description="Helical" evidence="1">
    <location>
        <begin position="144"/>
        <end position="169"/>
    </location>
</feature>
<keyword evidence="1" id="KW-0812">Transmembrane</keyword>
<organism evidence="2 3">
    <name type="scientific">Parvularcula marina</name>
    <dbReference type="NCBI Taxonomy" id="2292771"/>
    <lineage>
        <taxon>Bacteria</taxon>
        <taxon>Pseudomonadati</taxon>
        <taxon>Pseudomonadota</taxon>
        <taxon>Alphaproteobacteria</taxon>
        <taxon>Parvularculales</taxon>
        <taxon>Parvularculaceae</taxon>
        <taxon>Parvularcula</taxon>
    </lineage>
</organism>
<keyword evidence="3" id="KW-1185">Reference proteome</keyword>
<dbReference type="OrthoDB" id="6307929at2"/>
<feature type="transmembrane region" description="Helical" evidence="1">
    <location>
        <begin position="12"/>
        <end position="36"/>
    </location>
</feature>
<dbReference type="EMBL" id="QUQO01000001">
    <property type="protein sequence ID" value="RFB06096.1"/>
    <property type="molecule type" value="Genomic_DNA"/>
</dbReference>
<evidence type="ECO:0000313" key="2">
    <source>
        <dbReference type="EMBL" id="RFB06096.1"/>
    </source>
</evidence>
<feature type="transmembrane region" description="Helical" evidence="1">
    <location>
        <begin position="190"/>
        <end position="215"/>
    </location>
</feature>
<proteinExistence type="predicted"/>
<name>A0A371RL47_9PROT</name>
<keyword evidence="1" id="KW-0472">Membrane</keyword>
<gene>
    <name evidence="2" type="ORF">DX908_12970</name>
</gene>
<evidence type="ECO:0000313" key="3">
    <source>
        <dbReference type="Proteomes" id="UP000264589"/>
    </source>
</evidence>
<reference evidence="2 3" key="1">
    <citation type="submission" date="2018-08" db="EMBL/GenBank/DDBJ databases">
        <title>Parvularcula sp. SM1705, isolated from surface water of the South Sea China.</title>
        <authorList>
            <person name="Sun L."/>
        </authorList>
    </citation>
    <scope>NUCLEOTIDE SEQUENCE [LARGE SCALE GENOMIC DNA]</scope>
    <source>
        <strain evidence="2 3">SM1705</strain>
    </source>
</reference>
<dbReference type="PANTHER" id="PTHR34219:SF3">
    <property type="entry name" value="BLL7967 PROTEIN"/>
    <property type="match status" value="1"/>
</dbReference>
<dbReference type="Proteomes" id="UP000264589">
    <property type="component" value="Unassembled WGS sequence"/>
</dbReference>
<keyword evidence="1" id="KW-1133">Transmembrane helix</keyword>
<evidence type="ECO:0000256" key="1">
    <source>
        <dbReference type="SAM" id="Phobius"/>
    </source>
</evidence>
<feature type="transmembrane region" description="Helical" evidence="1">
    <location>
        <begin position="336"/>
        <end position="357"/>
    </location>
</feature>
<protein>
    <submittedName>
        <fullName evidence="2">PepSY domain-containing protein</fullName>
    </submittedName>
</protein>